<sequence length="76" mass="7971">MSIAVMIAQGARYTVMDIPLGGVLVETVVMWFALQAGFLLGSAAVFWLTERTAEDGSAGVHRGAEDCGPNQSRDGA</sequence>
<keyword evidence="2" id="KW-1133">Transmembrane helix</keyword>
<evidence type="ECO:0000256" key="2">
    <source>
        <dbReference type="SAM" id="Phobius"/>
    </source>
</evidence>
<reference evidence="3 4" key="1">
    <citation type="submission" date="2019-09" db="EMBL/GenBank/DDBJ databases">
        <title>Salinarimonas rosea gen. nov., sp. nov., a new member of the a-2 subgroup of the Proteobacteria.</title>
        <authorList>
            <person name="Liu J."/>
        </authorList>
    </citation>
    <scope>NUCLEOTIDE SEQUENCE [LARGE SCALE GENOMIC DNA]</scope>
    <source>
        <strain evidence="3 4">BN140002</strain>
    </source>
</reference>
<accession>A0A5B2VFC4</accession>
<dbReference type="AlphaFoldDB" id="A0A5B2VFC4"/>
<proteinExistence type="predicted"/>
<keyword evidence="2" id="KW-0812">Transmembrane</keyword>
<evidence type="ECO:0000313" key="4">
    <source>
        <dbReference type="Proteomes" id="UP000323142"/>
    </source>
</evidence>
<comment type="caution">
    <text evidence="3">The sequence shown here is derived from an EMBL/GenBank/DDBJ whole genome shotgun (WGS) entry which is preliminary data.</text>
</comment>
<dbReference type="Proteomes" id="UP000323142">
    <property type="component" value="Unassembled WGS sequence"/>
</dbReference>
<reference evidence="3 4" key="2">
    <citation type="submission" date="2019-09" db="EMBL/GenBank/DDBJ databases">
        <authorList>
            <person name="Jin C."/>
        </authorList>
    </citation>
    <scope>NUCLEOTIDE SEQUENCE [LARGE SCALE GENOMIC DNA]</scope>
    <source>
        <strain evidence="3 4">BN140002</strain>
    </source>
</reference>
<evidence type="ECO:0000313" key="3">
    <source>
        <dbReference type="EMBL" id="KAA2237072.1"/>
    </source>
</evidence>
<feature type="region of interest" description="Disordered" evidence="1">
    <location>
        <begin position="54"/>
        <end position="76"/>
    </location>
</feature>
<keyword evidence="2" id="KW-0472">Membrane</keyword>
<protein>
    <submittedName>
        <fullName evidence="3">Uncharacterized protein</fullName>
    </submittedName>
</protein>
<dbReference type="EMBL" id="VUOA01000020">
    <property type="protein sequence ID" value="KAA2237072.1"/>
    <property type="molecule type" value="Genomic_DNA"/>
</dbReference>
<name>A0A5B2VFC4_9HYPH</name>
<evidence type="ECO:0000256" key="1">
    <source>
        <dbReference type="SAM" id="MobiDB-lite"/>
    </source>
</evidence>
<organism evidence="3 4">
    <name type="scientific">Salinarimonas soli</name>
    <dbReference type="NCBI Taxonomy" id="1638099"/>
    <lineage>
        <taxon>Bacteria</taxon>
        <taxon>Pseudomonadati</taxon>
        <taxon>Pseudomonadota</taxon>
        <taxon>Alphaproteobacteria</taxon>
        <taxon>Hyphomicrobiales</taxon>
        <taxon>Salinarimonadaceae</taxon>
        <taxon>Salinarimonas</taxon>
    </lineage>
</organism>
<gene>
    <name evidence="3" type="ORF">F0L46_11450</name>
</gene>
<feature type="transmembrane region" description="Helical" evidence="2">
    <location>
        <begin position="28"/>
        <end position="48"/>
    </location>
</feature>
<keyword evidence="4" id="KW-1185">Reference proteome</keyword>